<proteinExistence type="predicted"/>
<dbReference type="EMBL" id="SLWL01000016">
    <property type="protein sequence ID" value="TCO09977.1"/>
    <property type="molecule type" value="Genomic_DNA"/>
</dbReference>
<evidence type="ECO:0000256" key="1">
    <source>
        <dbReference type="SAM" id="Phobius"/>
    </source>
</evidence>
<organism evidence="2 3">
    <name type="scientific">Camelimonas lactis</name>
    <dbReference type="NCBI Taxonomy" id="659006"/>
    <lineage>
        <taxon>Bacteria</taxon>
        <taxon>Pseudomonadati</taxon>
        <taxon>Pseudomonadota</taxon>
        <taxon>Alphaproteobacteria</taxon>
        <taxon>Hyphomicrobiales</taxon>
        <taxon>Chelatococcaceae</taxon>
        <taxon>Camelimonas</taxon>
    </lineage>
</organism>
<keyword evidence="1" id="KW-1133">Transmembrane helix</keyword>
<reference evidence="2 3" key="1">
    <citation type="submission" date="2019-03" db="EMBL/GenBank/DDBJ databases">
        <title>Genomic Encyclopedia of Type Strains, Phase IV (KMG-IV): sequencing the most valuable type-strain genomes for metagenomic binning, comparative biology and taxonomic classification.</title>
        <authorList>
            <person name="Goeker M."/>
        </authorList>
    </citation>
    <scope>NUCLEOTIDE SEQUENCE [LARGE SCALE GENOMIC DNA]</scope>
    <source>
        <strain evidence="2 3">DSM 22958</strain>
    </source>
</reference>
<feature type="transmembrane region" description="Helical" evidence="1">
    <location>
        <begin position="33"/>
        <end position="54"/>
    </location>
</feature>
<keyword evidence="3" id="KW-1185">Reference proteome</keyword>
<protein>
    <recommendedName>
        <fullName evidence="4">DNA methyltransferase</fullName>
    </recommendedName>
</protein>
<sequence>MDQLISLAMNLIGGAAGGGMAGRASPSIDMGGVVNAVAGAVGGGVLGQVLQAALPVLQGGSATDLTALAGNLVGGGASGAIVTALVGLVLNRLRPSN</sequence>
<comment type="caution">
    <text evidence="2">The sequence shown here is derived from an EMBL/GenBank/DDBJ whole genome shotgun (WGS) entry which is preliminary data.</text>
</comment>
<evidence type="ECO:0000313" key="3">
    <source>
        <dbReference type="Proteomes" id="UP000294881"/>
    </source>
</evidence>
<dbReference type="AlphaFoldDB" id="A0A4R2GMC9"/>
<gene>
    <name evidence="2" type="ORF">EV666_11610</name>
</gene>
<name>A0A4R2GMC9_9HYPH</name>
<evidence type="ECO:0008006" key="4">
    <source>
        <dbReference type="Google" id="ProtNLM"/>
    </source>
</evidence>
<dbReference type="RefSeq" id="WP_132009988.1">
    <property type="nucleotide sequence ID" value="NZ_JBHUNN010000002.1"/>
</dbReference>
<accession>A0A4R2GMC9</accession>
<keyword evidence="1" id="KW-0812">Transmembrane</keyword>
<dbReference type="Proteomes" id="UP000294881">
    <property type="component" value="Unassembled WGS sequence"/>
</dbReference>
<keyword evidence="1" id="KW-0472">Membrane</keyword>
<feature type="transmembrane region" description="Helical" evidence="1">
    <location>
        <begin position="66"/>
        <end position="90"/>
    </location>
</feature>
<evidence type="ECO:0000313" key="2">
    <source>
        <dbReference type="EMBL" id="TCO09977.1"/>
    </source>
</evidence>